<comment type="similarity">
    <text evidence="1 4">Belongs to the D-isomer specific 2-hydroxyacid dehydrogenase family.</text>
</comment>
<dbReference type="PROSITE" id="PS00670">
    <property type="entry name" value="D_2_HYDROXYACID_DH_2"/>
    <property type="match status" value="1"/>
</dbReference>
<dbReference type="InterPro" id="IPR006139">
    <property type="entry name" value="D-isomer_2_OHA_DH_cat_dom"/>
</dbReference>
<dbReference type="PANTHER" id="PTHR42789:SF1">
    <property type="entry name" value="D-ISOMER SPECIFIC 2-HYDROXYACID DEHYDROGENASE FAMILY PROTEIN (AFU_ORTHOLOGUE AFUA_6G10090)"/>
    <property type="match status" value="1"/>
</dbReference>
<organism evidence="7 8">
    <name type="scientific">Paenibacillus hemerocallicola</name>
    <dbReference type="NCBI Taxonomy" id="1172614"/>
    <lineage>
        <taxon>Bacteria</taxon>
        <taxon>Bacillati</taxon>
        <taxon>Bacillota</taxon>
        <taxon>Bacilli</taxon>
        <taxon>Bacillales</taxon>
        <taxon>Paenibacillaceae</taxon>
        <taxon>Paenibacillus</taxon>
    </lineage>
</organism>
<reference evidence="7 8" key="1">
    <citation type="submission" date="2019-05" db="EMBL/GenBank/DDBJ databases">
        <title>We sequenced the genome of Paenibacillus hemerocallicola KCTC 33185 for further insight into its adaptation and study the phylogeny of Paenibacillus.</title>
        <authorList>
            <person name="Narsing Rao M.P."/>
        </authorList>
    </citation>
    <scope>NUCLEOTIDE SEQUENCE [LARGE SCALE GENOMIC DNA]</scope>
    <source>
        <strain evidence="7 8">KCTC 33185</strain>
    </source>
</reference>
<evidence type="ECO:0000313" key="8">
    <source>
        <dbReference type="Proteomes" id="UP000307943"/>
    </source>
</evidence>
<dbReference type="Proteomes" id="UP000307943">
    <property type="component" value="Unassembled WGS sequence"/>
</dbReference>
<evidence type="ECO:0000256" key="1">
    <source>
        <dbReference type="ARBA" id="ARBA00005854"/>
    </source>
</evidence>
<evidence type="ECO:0000259" key="6">
    <source>
        <dbReference type="Pfam" id="PF02826"/>
    </source>
</evidence>
<dbReference type="GO" id="GO:0051287">
    <property type="term" value="F:NAD binding"/>
    <property type="evidence" value="ECO:0007669"/>
    <property type="project" value="InterPro"/>
</dbReference>
<dbReference type="Gene3D" id="3.40.50.720">
    <property type="entry name" value="NAD(P)-binding Rossmann-like Domain"/>
    <property type="match status" value="2"/>
</dbReference>
<protein>
    <submittedName>
        <fullName evidence="7">Hydroxyacid dehydrogenase</fullName>
    </submittedName>
</protein>
<accession>A0A5C4TBN7</accession>
<evidence type="ECO:0000256" key="4">
    <source>
        <dbReference type="RuleBase" id="RU003719"/>
    </source>
</evidence>
<evidence type="ECO:0000313" key="7">
    <source>
        <dbReference type="EMBL" id="TNJ66010.1"/>
    </source>
</evidence>
<evidence type="ECO:0000256" key="2">
    <source>
        <dbReference type="ARBA" id="ARBA00023002"/>
    </source>
</evidence>
<dbReference type="InterPro" id="IPR029753">
    <property type="entry name" value="D-isomer_DH_CS"/>
</dbReference>
<dbReference type="SUPFAM" id="SSF52283">
    <property type="entry name" value="Formate/glycerate dehydrogenase catalytic domain-like"/>
    <property type="match status" value="1"/>
</dbReference>
<keyword evidence="3" id="KW-0520">NAD</keyword>
<dbReference type="EMBL" id="VDCQ01000014">
    <property type="protein sequence ID" value="TNJ66010.1"/>
    <property type="molecule type" value="Genomic_DNA"/>
</dbReference>
<evidence type="ECO:0000259" key="5">
    <source>
        <dbReference type="Pfam" id="PF00389"/>
    </source>
</evidence>
<evidence type="ECO:0000256" key="3">
    <source>
        <dbReference type="ARBA" id="ARBA00023027"/>
    </source>
</evidence>
<dbReference type="SUPFAM" id="SSF51735">
    <property type="entry name" value="NAD(P)-binding Rossmann-fold domains"/>
    <property type="match status" value="1"/>
</dbReference>
<dbReference type="RefSeq" id="WP_139602551.1">
    <property type="nucleotide sequence ID" value="NZ_VDCQ01000014.1"/>
</dbReference>
<dbReference type="OrthoDB" id="9805416at2"/>
<gene>
    <name evidence="7" type="ORF">FE784_12610</name>
</gene>
<keyword evidence="8" id="KW-1185">Reference proteome</keyword>
<keyword evidence="2 4" id="KW-0560">Oxidoreductase</keyword>
<feature type="domain" description="D-isomer specific 2-hydroxyacid dehydrogenase catalytic" evidence="5">
    <location>
        <begin position="37"/>
        <end position="323"/>
    </location>
</feature>
<dbReference type="AlphaFoldDB" id="A0A5C4TBN7"/>
<dbReference type="GO" id="GO:0016616">
    <property type="term" value="F:oxidoreductase activity, acting on the CH-OH group of donors, NAD or NADP as acceptor"/>
    <property type="evidence" value="ECO:0007669"/>
    <property type="project" value="InterPro"/>
</dbReference>
<proteinExistence type="inferred from homology"/>
<dbReference type="InterPro" id="IPR006140">
    <property type="entry name" value="D-isomer_DH_NAD-bd"/>
</dbReference>
<dbReference type="CDD" id="cd12167">
    <property type="entry name" value="2-Hacid_dh_8"/>
    <property type="match status" value="1"/>
</dbReference>
<name>A0A5C4TBN7_9BACL</name>
<dbReference type="Pfam" id="PF02826">
    <property type="entry name" value="2-Hacid_dh_C"/>
    <property type="match status" value="1"/>
</dbReference>
<feature type="domain" description="D-isomer specific 2-hydroxyacid dehydrogenase NAD-binding" evidence="6">
    <location>
        <begin position="117"/>
        <end position="292"/>
    </location>
</feature>
<dbReference type="InterPro" id="IPR050857">
    <property type="entry name" value="D-2-hydroxyacid_DH"/>
</dbReference>
<dbReference type="Pfam" id="PF00389">
    <property type="entry name" value="2-Hacid_dh"/>
    <property type="match status" value="1"/>
</dbReference>
<dbReference type="PANTHER" id="PTHR42789">
    <property type="entry name" value="D-ISOMER SPECIFIC 2-HYDROXYACID DEHYDROGENASE FAMILY PROTEIN (AFU_ORTHOLOGUE AFUA_6G10090)"/>
    <property type="match status" value="1"/>
</dbReference>
<comment type="caution">
    <text evidence="7">The sequence shown here is derived from an EMBL/GenBank/DDBJ whole genome shotgun (WGS) entry which is preliminary data.</text>
</comment>
<dbReference type="PROSITE" id="PS00671">
    <property type="entry name" value="D_2_HYDROXYACID_DH_3"/>
    <property type="match status" value="1"/>
</dbReference>
<dbReference type="InterPro" id="IPR036291">
    <property type="entry name" value="NAD(P)-bd_dom_sf"/>
</dbReference>
<sequence>MTRSILVQIPVNEVSQFLDKTSRAQLESFGRIIWNPHNRPLTQEELIRYIPEAHTVVTTWRSAPVTDEVLKHARQLKLIAHMAGAVKPYMTPNIYDRGIRVLNSGFAIAVSVGESVLAIMLALGHNIVQVDRRMRNGEAWKDASLETFELRGKTVGLVGLGMVAREVIKVLQPFQPRLLGYDPYFPADRAAELGVELLPLAELLSRSDIVSLHAPKIPETYRMIGRRELALLRDGAMLINTARGGLIDEEALLEQLRTGRIVAGLDVFEKEPLAGDSEFRRLPNVLARPHLAGVNRDSKLRIGSLLVEEMRSFYEGGTLRFEVMRQQLELMT</sequence>